<organism evidence="4 5">
    <name type="scientific">Novipirellula herctigrandis</name>
    <dbReference type="NCBI Taxonomy" id="2527986"/>
    <lineage>
        <taxon>Bacteria</taxon>
        <taxon>Pseudomonadati</taxon>
        <taxon>Planctomycetota</taxon>
        <taxon>Planctomycetia</taxon>
        <taxon>Pirellulales</taxon>
        <taxon>Pirellulaceae</taxon>
        <taxon>Novipirellula</taxon>
    </lineage>
</organism>
<dbReference type="OrthoDB" id="291633at2"/>
<dbReference type="InterPro" id="IPR011600">
    <property type="entry name" value="Pept_C14_caspase"/>
</dbReference>
<dbReference type="AlphaFoldDB" id="A0A5C5ZE18"/>
<evidence type="ECO:0000313" key="4">
    <source>
        <dbReference type="EMBL" id="TWT84773.1"/>
    </source>
</evidence>
<evidence type="ECO:0000256" key="1">
    <source>
        <dbReference type="SAM" id="MobiDB-lite"/>
    </source>
</evidence>
<dbReference type="Pfam" id="PF00656">
    <property type="entry name" value="Peptidase_C14"/>
    <property type="match status" value="1"/>
</dbReference>
<reference evidence="4 5" key="1">
    <citation type="submission" date="2019-02" db="EMBL/GenBank/DDBJ databases">
        <title>Deep-cultivation of Planctomycetes and their phenomic and genomic characterization uncovers novel biology.</title>
        <authorList>
            <person name="Wiegand S."/>
            <person name="Jogler M."/>
            <person name="Boedeker C."/>
            <person name="Pinto D."/>
            <person name="Vollmers J."/>
            <person name="Rivas-Marin E."/>
            <person name="Kohn T."/>
            <person name="Peeters S.H."/>
            <person name="Heuer A."/>
            <person name="Rast P."/>
            <person name="Oberbeckmann S."/>
            <person name="Bunk B."/>
            <person name="Jeske O."/>
            <person name="Meyerdierks A."/>
            <person name="Storesund J.E."/>
            <person name="Kallscheuer N."/>
            <person name="Luecker S."/>
            <person name="Lage O.M."/>
            <person name="Pohl T."/>
            <person name="Merkel B.J."/>
            <person name="Hornburger P."/>
            <person name="Mueller R.-W."/>
            <person name="Bruemmer F."/>
            <person name="Labrenz M."/>
            <person name="Spormann A.M."/>
            <person name="Op Den Camp H."/>
            <person name="Overmann J."/>
            <person name="Amann R."/>
            <person name="Jetten M.S.M."/>
            <person name="Mascher T."/>
            <person name="Medema M.H."/>
            <person name="Devos D.P."/>
            <person name="Kaster A.-K."/>
            <person name="Ovreas L."/>
            <person name="Rohde M."/>
            <person name="Galperin M.Y."/>
            <person name="Jogler C."/>
        </authorList>
    </citation>
    <scope>NUCLEOTIDE SEQUENCE [LARGE SCALE GENOMIC DNA]</scope>
    <source>
        <strain evidence="4 5">CA13</strain>
    </source>
</reference>
<dbReference type="InterPro" id="IPR011990">
    <property type="entry name" value="TPR-like_helical_dom_sf"/>
</dbReference>
<evidence type="ECO:0000313" key="5">
    <source>
        <dbReference type="Proteomes" id="UP000315010"/>
    </source>
</evidence>
<keyword evidence="2" id="KW-0812">Transmembrane</keyword>
<evidence type="ECO:0000256" key="2">
    <source>
        <dbReference type="SAM" id="Phobius"/>
    </source>
</evidence>
<dbReference type="EMBL" id="SJPJ01000001">
    <property type="protein sequence ID" value="TWT84773.1"/>
    <property type="molecule type" value="Genomic_DNA"/>
</dbReference>
<dbReference type="Gene3D" id="3.40.50.1460">
    <property type="match status" value="1"/>
</dbReference>
<keyword evidence="5" id="KW-1185">Reference proteome</keyword>
<dbReference type="SUPFAM" id="SSF52129">
    <property type="entry name" value="Caspase-like"/>
    <property type="match status" value="1"/>
</dbReference>
<dbReference type="SUPFAM" id="SSF48452">
    <property type="entry name" value="TPR-like"/>
    <property type="match status" value="1"/>
</dbReference>
<dbReference type="InterPro" id="IPR029030">
    <property type="entry name" value="Caspase-like_dom_sf"/>
</dbReference>
<dbReference type="GO" id="GO:0006508">
    <property type="term" value="P:proteolysis"/>
    <property type="evidence" value="ECO:0007669"/>
    <property type="project" value="InterPro"/>
</dbReference>
<sequence length="1196" mass="133081">MCNSIFSFSNSCHRDGLIITPIFLETMAGKIHNWEVRNWDNSQSELDRKPQMKTIATMILASLVCMLFVSTSFAVADDAPPSQSFSAKPAPTSLALNAPRADSIGDEQTATDNHAEKESETTVTEGVARGDRRMAPTALSPVYRKKWALIVGIDYADREDERASSAKNAAALPTLSNAVKDAQGISATLKQYYAYDQENVIELIEADASKAAIDTALGSLCDVGKVSPDDCVFVFFSGHGVRSSRGTSFLAHDVHLAGGAPVSGHLRLQEDLVRRLEDCPAKHKLVVLDHCYSGDVFNNNFQPPSHQDRSDKGLQRVPAFQAMASCRATQVALDAGRLNQGHSPFTAAFIDGLTRLPANGRRSDAIGTTKLASYVSTTFDVATQKPECRNLIATDGEFSFWPADVSFDQFRVKTGDRNLLNAMTSRHGDWWFNERPWFIPAVRTLILQQIAESNTARGTVNDQHIDELALRLAAEKAFDVKDSYRESTKRYYKLLLTTQGTNKFRDSLQTICDELEAQMLGESQDAFTPSNAEPMLPEDLHLLAIVQHALKRSDDAHDNYRKAETAYNKLRKSGNTRFRISSALCCADHGELLLGGMGKAHEAADKFREAESGIRTLTEERDAGAVFRMSIMCREASAYLRINRWKGANQLLDDALDLTQPFASDSYFAAQVHRNRAWAQIIQWKMLEAKQSFERSNEILANLFRSEREDDEDDATDTSLVDKPTLGNNQHPAAQKAFRSLKTFTAFHHSDDFASKLAYLHNLHGIAMAQRFRGDTYNASQNYRSLARHVEATFSDLMQGIATDTLTRMYVVRSINTQERLGDCNLFGDPEYIDLKEAIDDYRRSRSLVYQIAGVERRQLEAVLLYKTALALALPSEVQDTEMAVEMCKRADTLFEVDDQARIATGLYWALGKLATPMVAVLNQKACFNDETVACDQPAIDLRTAILDSRDVLGQHPHRDQLEILLFASKILLEHSPNSNRFTIAEDSDLLLSFCRLALASYRFDDVLAQSESKAYLRPYYDSVMRAKLGIPGRKHVLDLLEIQAEATTGARYMKPDDSQPILATYVLDGECYLLLDLPRGTSKAFPLEGIYDFASIQAACYGTDQLTLPGEILGQLNRWLVDNRERVRNGNGTEHLEIDLRWKDPVRNLSSGIFLADTVSDSVTVAKPVAIQGQCPFMLPRGFTAAADSKADGTE</sequence>
<feature type="domain" description="Peptidase C14 caspase" evidence="3">
    <location>
        <begin position="145"/>
        <end position="355"/>
    </location>
</feature>
<feature type="region of interest" description="Disordered" evidence="1">
    <location>
        <begin position="710"/>
        <end position="729"/>
    </location>
</feature>
<keyword evidence="2" id="KW-0472">Membrane</keyword>
<feature type="region of interest" description="Disordered" evidence="1">
    <location>
        <begin position="104"/>
        <end position="131"/>
    </location>
</feature>
<evidence type="ECO:0000259" key="3">
    <source>
        <dbReference type="Pfam" id="PF00656"/>
    </source>
</evidence>
<name>A0A5C5ZE18_9BACT</name>
<dbReference type="GO" id="GO:0004197">
    <property type="term" value="F:cysteine-type endopeptidase activity"/>
    <property type="evidence" value="ECO:0007669"/>
    <property type="project" value="InterPro"/>
</dbReference>
<feature type="transmembrane region" description="Helical" evidence="2">
    <location>
        <begin position="55"/>
        <end position="76"/>
    </location>
</feature>
<dbReference type="Gene3D" id="1.25.40.10">
    <property type="entry name" value="Tetratricopeptide repeat domain"/>
    <property type="match status" value="1"/>
</dbReference>
<keyword evidence="2" id="KW-1133">Transmembrane helix</keyword>
<protein>
    <submittedName>
        <fullName evidence="4">Caspase domain protein</fullName>
    </submittedName>
</protein>
<accession>A0A5C5ZE18</accession>
<dbReference type="Proteomes" id="UP000315010">
    <property type="component" value="Unassembled WGS sequence"/>
</dbReference>
<gene>
    <name evidence="4" type="ORF">CA13_62530</name>
</gene>
<comment type="caution">
    <text evidence="4">The sequence shown here is derived from an EMBL/GenBank/DDBJ whole genome shotgun (WGS) entry which is preliminary data.</text>
</comment>
<proteinExistence type="predicted"/>